<dbReference type="InterPro" id="IPR057326">
    <property type="entry name" value="KR_dom"/>
</dbReference>
<dbReference type="GO" id="GO:0016616">
    <property type="term" value="F:oxidoreductase activity, acting on the CH-OH group of donors, NAD or NADP as acceptor"/>
    <property type="evidence" value="ECO:0007669"/>
    <property type="project" value="UniProtKB-ARBA"/>
</dbReference>
<dbReference type="PRINTS" id="PR00081">
    <property type="entry name" value="GDHRDH"/>
</dbReference>
<dbReference type="PROSITE" id="PS00061">
    <property type="entry name" value="ADH_SHORT"/>
    <property type="match status" value="1"/>
</dbReference>
<dbReference type="AlphaFoldDB" id="A0A841R3J8"/>
<sequence>MKQSIVITGGTSGIGLATAKILAASGFLPLLVGRDPERGAAALAQVPAARFLQGDVAEPSAAETIFAQAAQYGPIGGLVTSAGIYHEALLSEETEATLEELFATNVYGTIRCCRAATPYLRETCGAVVTVASDAAVNGNIAASLYAATKGAVLAFTRSWSLEMAVYGVRVNAVLPGDTETPLTQAQWQTPTDRAEMAAQYPLQRIATADEVAEVIAFLLSPSASFITGAGIPVDGGLTAW</sequence>
<evidence type="ECO:0000313" key="4">
    <source>
        <dbReference type="EMBL" id="MBB6477650.1"/>
    </source>
</evidence>
<dbReference type="PANTHER" id="PTHR42760:SF133">
    <property type="entry name" value="3-OXOACYL-[ACYL-CARRIER-PROTEIN] REDUCTASE"/>
    <property type="match status" value="1"/>
</dbReference>
<reference evidence="4 5" key="1">
    <citation type="submission" date="2020-08" db="EMBL/GenBank/DDBJ databases">
        <title>Genomic Encyclopedia of Type Strains, Phase IV (KMG-IV): sequencing the most valuable type-strain genomes for metagenomic binning, comparative biology and taxonomic classification.</title>
        <authorList>
            <person name="Goeker M."/>
        </authorList>
    </citation>
    <scope>NUCLEOTIDE SEQUENCE [LARGE SCALE GENOMIC DNA]</scope>
    <source>
        <strain evidence="4 5">DSM 21255</strain>
    </source>
</reference>
<evidence type="ECO:0000259" key="3">
    <source>
        <dbReference type="SMART" id="SM00822"/>
    </source>
</evidence>
<dbReference type="InterPro" id="IPR020904">
    <property type="entry name" value="Sc_DH/Rdtase_CS"/>
</dbReference>
<protein>
    <submittedName>
        <fullName evidence="4">NAD(P)-dependent dehydrogenase (Short-subunit alcohol dehydrogenase family)</fullName>
    </submittedName>
</protein>
<dbReference type="Gene3D" id="3.40.50.720">
    <property type="entry name" value="NAD(P)-binding Rossmann-like Domain"/>
    <property type="match status" value="1"/>
</dbReference>
<dbReference type="PANTHER" id="PTHR42760">
    <property type="entry name" value="SHORT-CHAIN DEHYDROGENASES/REDUCTASES FAMILY MEMBER"/>
    <property type="match status" value="1"/>
</dbReference>
<dbReference type="RefSeq" id="WP_159822597.1">
    <property type="nucleotide sequence ID" value="NZ_CABWNB010000002.1"/>
</dbReference>
<dbReference type="OrthoDB" id="9803333at2"/>
<keyword evidence="2" id="KW-0560">Oxidoreductase</keyword>
<dbReference type="InterPro" id="IPR002347">
    <property type="entry name" value="SDR_fam"/>
</dbReference>
<proteinExistence type="inferred from homology"/>
<keyword evidence="5" id="KW-1185">Reference proteome</keyword>
<dbReference type="EMBL" id="JACHHI010000003">
    <property type="protein sequence ID" value="MBB6477650.1"/>
    <property type="molecule type" value="Genomic_DNA"/>
</dbReference>
<comment type="caution">
    <text evidence="4">The sequence shown here is derived from an EMBL/GenBank/DDBJ whole genome shotgun (WGS) entry which is preliminary data.</text>
</comment>
<dbReference type="CDD" id="cd05233">
    <property type="entry name" value="SDR_c"/>
    <property type="match status" value="1"/>
</dbReference>
<comment type="similarity">
    <text evidence="1">Belongs to the short-chain dehydrogenases/reductases (SDR) family.</text>
</comment>
<dbReference type="SUPFAM" id="SSF51735">
    <property type="entry name" value="NAD(P)-binding Rossmann-fold domains"/>
    <property type="match status" value="1"/>
</dbReference>
<evidence type="ECO:0000313" key="5">
    <source>
        <dbReference type="Proteomes" id="UP000591941"/>
    </source>
</evidence>
<dbReference type="InterPro" id="IPR036291">
    <property type="entry name" value="NAD(P)-bd_dom_sf"/>
</dbReference>
<dbReference type="Pfam" id="PF13561">
    <property type="entry name" value="adh_short_C2"/>
    <property type="match status" value="1"/>
</dbReference>
<dbReference type="Proteomes" id="UP000591941">
    <property type="component" value="Unassembled WGS sequence"/>
</dbReference>
<evidence type="ECO:0000256" key="2">
    <source>
        <dbReference type="ARBA" id="ARBA00023002"/>
    </source>
</evidence>
<dbReference type="SMART" id="SM00822">
    <property type="entry name" value="PKS_KR"/>
    <property type="match status" value="1"/>
</dbReference>
<dbReference type="GeneID" id="93485949"/>
<gene>
    <name evidence="4" type="ORF">HNR45_000683</name>
</gene>
<name>A0A841R3J8_9FIRM</name>
<accession>A0A841R3J8</accession>
<evidence type="ECO:0000256" key="1">
    <source>
        <dbReference type="ARBA" id="ARBA00006484"/>
    </source>
</evidence>
<dbReference type="GO" id="GO:0008206">
    <property type="term" value="P:bile acid metabolic process"/>
    <property type="evidence" value="ECO:0007669"/>
    <property type="project" value="UniProtKB-ARBA"/>
</dbReference>
<organism evidence="4 5">
    <name type="scientific">Negativicoccus succinicivorans</name>
    <dbReference type="NCBI Taxonomy" id="620903"/>
    <lineage>
        <taxon>Bacteria</taxon>
        <taxon>Bacillati</taxon>
        <taxon>Bacillota</taxon>
        <taxon>Negativicutes</taxon>
        <taxon>Veillonellales</taxon>
        <taxon>Veillonellaceae</taxon>
        <taxon>Negativicoccus</taxon>
    </lineage>
</organism>
<feature type="domain" description="Ketoreductase" evidence="3">
    <location>
        <begin position="3"/>
        <end position="178"/>
    </location>
</feature>
<dbReference type="FunFam" id="3.40.50.720:FF:000084">
    <property type="entry name" value="Short-chain dehydrogenase reductase"/>
    <property type="match status" value="1"/>
</dbReference>
<dbReference type="PRINTS" id="PR00080">
    <property type="entry name" value="SDRFAMILY"/>
</dbReference>